<name>A0ABD3IFA8_9MARC</name>
<gene>
    <name evidence="2" type="ORF">R1sor_020442</name>
</gene>
<evidence type="ECO:0000313" key="2">
    <source>
        <dbReference type="EMBL" id="KAL3702420.1"/>
    </source>
</evidence>
<evidence type="ECO:0000256" key="1">
    <source>
        <dbReference type="SAM" id="MobiDB-lite"/>
    </source>
</evidence>
<protein>
    <submittedName>
        <fullName evidence="2">Uncharacterized protein</fullName>
    </submittedName>
</protein>
<feature type="compositionally biased region" description="Polar residues" evidence="1">
    <location>
        <begin position="30"/>
        <end position="45"/>
    </location>
</feature>
<proteinExistence type="predicted"/>
<dbReference type="Proteomes" id="UP001633002">
    <property type="component" value="Unassembled WGS sequence"/>
</dbReference>
<dbReference type="AlphaFoldDB" id="A0ABD3IFA8"/>
<dbReference type="EMBL" id="JBJQOH010000001">
    <property type="protein sequence ID" value="KAL3702420.1"/>
    <property type="molecule type" value="Genomic_DNA"/>
</dbReference>
<feature type="region of interest" description="Disordered" evidence="1">
    <location>
        <begin position="1"/>
        <end position="55"/>
    </location>
</feature>
<organism evidence="2 3">
    <name type="scientific">Riccia sorocarpa</name>
    <dbReference type="NCBI Taxonomy" id="122646"/>
    <lineage>
        <taxon>Eukaryota</taxon>
        <taxon>Viridiplantae</taxon>
        <taxon>Streptophyta</taxon>
        <taxon>Embryophyta</taxon>
        <taxon>Marchantiophyta</taxon>
        <taxon>Marchantiopsida</taxon>
        <taxon>Marchantiidae</taxon>
        <taxon>Marchantiales</taxon>
        <taxon>Ricciaceae</taxon>
        <taxon>Riccia</taxon>
    </lineage>
</organism>
<evidence type="ECO:0000313" key="3">
    <source>
        <dbReference type="Proteomes" id="UP001633002"/>
    </source>
</evidence>
<sequence length="307" mass="35455">MCPSSPAPVAEDSFSEEDESHSSKEETFESESLSNSAAPSKPTTLSKRHSEKLKTLKQMDSSRIDMEKKEIHRKVVEQCHASRNRLITQAHPGDYDEMLNVNCIVYIGLTKSEAPLIAHDDNVDAMIGRKYTFAQQIEYYHKQWLERGDESTSALRRQLTTETQPIGLRKMVESKILSTEGHFHVAFRTGPLWQFQTTGTFHHSSCPRWYHHTARANKYWQALERGDADPVDDEDFRFRNFKSEGAESSMKWQCYQDDVCHLEGNVPKGNYKLTIVNVPYNFNFKNCKHEDKTPFCLQDFSDIVVTY</sequence>
<reference evidence="2 3" key="1">
    <citation type="submission" date="2024-09" db="EMBL/GenBank/DDBJ databases">
        <title>Chromosome-scale assembly of Riccia sorocarpa.</title>
        <authorList>
            <person name="Paukszto L."/>
        </authorList>
    </citation>
    <scope>NUCLEOTIDE SEQUENCE [LARGE SCALE GENOMIC DNA]</scope>
    <source>
        <strain evidence="2">LP-2024</strain>
        <tissue evidence="2">Aerial parts of the thallus</tissue>
    </source>
</reference>
<comment type="caution">
    <text evidence="2">The sequence shown here is derived from an EMBL/GenBank/DDBJ whole genome shotgun (WGS) entry which is preliminary data.</text>
</comment>
<accession>A0ABD3IFA8</accession>
<keyword evidence="3" id="KW-1185">Reference proteome</keyword>